<protein>
    <submittedName>
        <fullName evidence="1">Uncharacterized protein</fullName>
    </submittedName>
</protein>
<sequence length="117" mass="14020">MQLFGYPKKREIIMDIILRKKRLKHEYVFYSNQIIIKKNSEVVRQITTADIVEATYNEKFGLIDFIMIFFGNVRPYNNFPKALVILLKSKPKYISIKLKKDEYEILKQKFNVKIDVI</sequence>
<organism evidence="1 2">
    <name type="scientific">Acholeplasma oculi</name>
    <dbReference type="NCBI Taxonomy" id="35623"/>
    <lineage>
        <taxon>Bacteria</taxon>
        <taxon>Bacillati</taxon>
        <taxon>Mycoplasmatota</taxon>
        <taxon>Mollicutes</taxon>
        <taxon>Acholeplasmatales</taxon>
        <taxon>Acholeplasmataceae</taxon>
        <taxon>Acholeplasma</taxon>
    </lineage>
</organism>
<dbReference type="Proteomes" id="UP000032434">
    <property type="component" value="Chromosome 1"/>
</dbReference>
<dbReference type="HOGENOM" id="CLU_2079576_0_0_14"/>
<name>A0A061ADG6_9MOLU</name>
<dbReference type="PATRIC" id="fig|35623.3.peg.1402"/>
<evidence type="ECO:0000313" key="1">
    <source>
        <dbReference type="EMBL" id="CDR31474.1"/>
    </source>
</evidence>
<gene>
    <name evidence="1" type="ORF">Aocu_14010</name>
</gene>
<dbReference type="EMBL" id="LK028559">
    <property type="protein sequence ID" value="CDR31474.1"/>
    <property type="molecule type" value="Genomic_DNA"/>
</dbReference>
<accession>A0A061ADG6</accession>
<dbReference type="AlphaFoldDB" id="A0A061ADG6"/>
<dbReference type="InParanoid" id="A0A061ADG6"/>
<keyword evidence="2" id="KW-1185">Reference proteome</keyword>
<proteinExistence type="predicted"/>
<dbReference type="KEGG" id="aoc:Aocu_14010"/>
<reference evidence="2" key="1">
    <citation type="submission" date="2014-05" db="EMBL/GenBank/DDBJ databases">
        <authorList>
            <person name="Kube M."/>
        </authorList>
    </citation>
    <scope>NUCLEOTIDE SEQUENCE [LARGE SCALE GENOMIC DNA]</scope>
</reference>
<evidence type="ECO:0000313" key="2">
    <source>
        <dbReference type="Proteomes" id="UP000032434"/>
    </source>
</evidence>